<dbReference type="InterPro" id="IPR020841">
    <property type="entry name" value="PKS_Beta-ketoAc_synthase_dom"/>
</dbReference>
<reference evidence="14 15" key="1">
    <citation type="submission" date="2014-02" db="EMBL/GenBank/DDBJ databases">
        <title>The genome sequence of the entomopathogenic fungus Metarhizium robertsii ARSEF 2575.</title>
        <authorList>
            <person name="Giuliano Garisto Donzelli B."/>
            <person name="Roe B.A."/>
            <person name="Macmil S.L."/>
            <person name="Krasnoff S.B."/>
            <person name="Gibson D.M."/>
        </authorList>
    </citation>
    <scope>NUCLEOTIDE SEQUENCE [LARGE SCALE GENOMIC DNA]</scope>
    <source>
        <strain evidence="14 15">ARSEF 2575</strain>
    </source>
</reference>
<dbReference type="Gene3D" id="3.40.366.10">
    <property type="entry name" value="Malonyl-Coenzyme A Acyl Carrier Protein, domain 2"/>
    <property type="match status" value="1"/>
</dbReference>
<dbReference type="SUPFAM" id="SSF47336">
    <property type="entry name" value="ACP-like"/>
    <property type="match status" value="1"/>
</dbReference>
<dbReference type="SUPFAM" id="SSF55048">
    <property type="entry name" value="Probable ACP-binding domain of malonyl-CoA ACP transacylase"/>
    <property type="match status" value="1"/>
</dbReference>
<dbReference type="InterPro" id="IPR057326">
    <property type="entry name" value="KR_dom"/>
</dbReference>
<evidence type="ECO:0000259" key="13">
    <source>
        <dbReference type="PROSITE" id="PS52019"/>
    </source>
</evidence>
<feature type="domain" description="Carrier" evidence="11">
    <location>
        <begin position="2579"/>
        <end position="2656"/>
    </location>
</feature>
<dbReference type="GO" id="GO:0004312">
    <property type="term" value="F:fatty acid synthase activity"/>
    <property type="evidence" value="ECO:0007669"/>
    <property type="project" value="TreeGrafter"/>
</dbReference>
<dbReference type="InterPro" id="IPR020807">
    <property type="entry name" value="PKS_DH"/>
</dbReference>
<dbReference type="Gene3D" id="3.40.50.720">
    <property type="entry name" value="NAD(P)-binding Rossmann-like Domain"/>
    <property type="match status" value="2"/>
</dbReference>
<dbReference type="Pfam" id="PF13602">
    <property type="entry name" value="ADH_zinc_N_2"/>
    <property type="match status" value="1"/>
</dbReference>
<dbReference type="PANTHER" id="PTHR43775:SF29">
    <property type="entry name" value="ASPERFURANONE POLYKETIDE SYNTHASE AFOG-RELATED"/>
    <property type="match status" value="1"/>
</dbReference>
<dbReference type="PROSITE" id="PS51257">
    <property type="entry name" value="PROKAR_LIPOPROTEIN"/>
    <property type="match status" value="1"/>
</dbReference>
<name>A0A014N046_9HYPO</name>
<dbReference type="InterPro" id="IPR001227">
    <property type="entry name" value="Ac_transferase_dom_sf"/>
</dbReference>
<evidence type="ECO:0000256" key="2">
    <source>
        <dbReference type="ARBA" id="ARBA00022450"/>
    </source>
</evidence>
<dbReference type="InterPro" id="IPR020806">
    <property type="entry name" value="PKS_PP-bd"/>
</dbReference>
<dbReference type="Pfam" id="PF23114">
    <property type="entry name" value="NAD-bd_HRPKS_sdrA"/>
    <property type="match status" value="1"/>
</dbReference>
<dbReference type="InterPro" id="IPR013154">
    <property type="entry name" value="ADH-like_N"/>
</dbReference>
<evidence type="ECO:0000259" key="11">
    <source>
        <dbReference type="PROSITE" id="PS50075"/>
    </source>
</evidence>
<sequence length="2669" mass="291117">MSGRLSSHASGTDGDGLMPIAVVGMSCRLSGIATSPEGLWQMLARGLTGWSSNGSSRFQMNSFWHPQSDLNASFNARGFHLIKQDPALFDNLFFGVTSIEARAIDPQQRMLLEVAYEAFETAGITMQNLKGSDTGVYCAVSHHDYDKILGRDPELSPGYRFTGTGPALVSNRISYVLDLHGPSITLDTACSGGLVAVHEACKAIRAGDVPQALVGGTNLILDPDQVNIMSSMDFLSPHGRCYAFDSRADGFGRGEGVAAVVLKRLDMALADGDPIRAVIRGSSVCSDGRTPGVTMPSSDIQRRMIQRAYQQAGLDPRDTTYVEAHGTGTKAGDKAEATALHETFCKARQKGNKLFVGSVKGNVGHTESVAGLTGLIKTVLMLEKKMMPPNATFMKPNSEIPLESWGMEVPKRMLKWPDNATRRASVNSFGYGGTNAHVILDAADDYLNDTKHMCPPVDIRACVGKVNGDSANEVAEVTETSSLAMTIIVSDPTEAEPTTTHVHGHSTLQHRRSLKASPTKAMTRPRLFPLSHDQEGGVAKLAANFKRFILDKLPDTNESLDSLAFTLSDRRSIYRFRWCVAASSRDELVDGLEHIVEGTDRALQQAEERKICFAFTGIGAQWAGMGRELLAAYPVFAKSMERSERYLTHLGADWRLLAELDKPWETSRINEAALSQPCCTAIQIGLVDLLETWGIRPALVCGHSSGEIAAAYAAGIMTAQDCLKVAYFRGHLVKRLMEQNPKLSGGMLAVGLSVGEAQKYLDNDATCGKVVVACVNSPASITLSGDEAVLSSIQETLAARGVFNRKLAVGVAYHSHHMNMILEEYLHAIQDIKPLHCGQHVQMVSSVTGKAVQGEELNAMYWGRNLTSPVLFADALAEIFDTAQKNEKRSNMLAVVEVGPHSALQGPIKQTIKASKTAGSISYHSVLSRKQDASRTAVALAASLFVNGATVDFGRVNDPHGDAKKNVLTNLPTYNWHHNTTHWVESRRSAQYRHRKFPKHDLVGVPSSDSIPSEPTWRNYIRLKELPWLKGHCIGGNTIFPAAGYVTMVLEALKQQILGGGNPWKKMRIKFRQVHFGRALLVADDSVGVETFVTIRPFTYTARESSASWNEFRIFSVSVNGESTEHSRGLVTAISPLPNQDHENMTDAESLAFIEQVSEKSRIVLPPKQLYKELRDVGIEYSHPFNGQEHIRASESASTCRIKIPDIQALMPSNYQQPHCIHPATLDVCFQAAFSAMKVGEHLRGTFVLGGFDDLEISSEIPSQPGKHMSVAASLRGLGHSNFASDSVISSSDDGKSEVFIKIKGLILARTSGPSRQTSSQHLAGESLCHRLEWSLDPTCAEPHSIIKRCLLDSDVLVAGRTSLCEQYCQAVVARALTELSPDDEAKITGHFSQWLLWMKAISAGSYQPLQVSNALNDKIKSLGIYGEVLVDMAPRLVGILRGDVDPQALLLEKQRLYRLYTRDNIKRCHKQLAEYVKLLRFKTPNLRILEIGAATAAGSMPVLEALYSNKDVRGEARSESYTLACAPTACFQDAETEWDKAQESLEWKRLDMEISPKEQGFELGSYDLVIAANVLHATREINVALGNIRSLLKSNGKLALMETTAPKIHDGVVFGMLPGWWLGATDGRVHSPLLDASGWRDRLGHCGFSGIDFEMHDFDSAEDHQVSVMVSSATSHPEPWCLGMQDPTRGVSTLESELPISKYPTNLTGSEGSPRQTILVISDGKESRLADHVADLLTSVESSVHAEKTALAEAQVSPGQLAVVLLEAVHPFLATCSQADWGKVRHILSDADGVLWVSCGGAVEGTNPLQSLIVGLTRCLRSEDQHRKVVTLDLEPNHGSGLETAEQIRRVYHHVFGPHGPPASALPEFEYAIRNGEILIPRLMCNGPVNEYVQDSVSTYHPRHEQGMKPGRSLSLKIHEPGLLNTLYWADSERHARSVGAEEVRVDLQYVSLNFKDIMIAMGQLEGHTAMLLEGSGKVVEVGEALRHQYSVGDLVFATDPDGVATTSVINKCNVHRIPRKLSMEVATAISLAYATALYSLRNVANLQEGESILIHSGAGAVGQAAISLAQYLNAGEIYVTVGSADKRALIREHFNIPDDKIFSSRGLSFYHQILRKTNGHGVDVILNSLSGEALQKSCSLLAPFGRFVEIGKKDVISNARLEMASLESNATFTTVDLTLLAKRKPLVHQELYRTIFELVGQDRIKVLSPITVNPVSELEASFRLMQAGKHVGKLLLQLNPHMTISVGAHRPVLKVFADLGLQVQPPRPPTPRLKGDCSYLVVGGTGGLGRATIKHFASLGAKHIFTLSRSGPDSPIMRELVEEMRLAGVCVVVFKGSVTDTVAIESIKEQAREFPIRGVVQGAMVLQVRAQPSFTTVEISNGKQDSRVDNMSYAQWRAAMEPKVVGTMNLHRVFGDTLDFFILLSSSAGIIGSYAQGNYSAGNTFQDSLARHRASLGLPARSIDVGSVEGEGYTANNEAAAEFVSRQGLRPYKVKEFLATINEAIRNPFASGPSAAQLICGTRRADPSSQAKEAALQRPDPKFSHIWTKPHRQASAKADSNHFNIQAMFESAKTADEAEKAMQVAIKKKLAHLLGLPEKDVSTNRSVVSYGVDSLIAVELRNWILSQLESHVQIFELMSPMSFAELANTVARRSRLVATGLFGDVKV</sequence>
<dbReference type="SMART" id="SM00827">
    <property type="entry name" value="PKS_AT"/>
    <property type="match status" value="1"/>
</dbReference>
<dbReference type="Gene3D" id="3.30.70.3290">
    <property type="match status" value="1"/>
</dbReference>
<feature type="region of interest" description="Disordered" evidence="10">
    <location>
        <begin position="494"/>
        <end position="519"/>
    </location>
</feature>
<dbReference type="InterPro" id="IPR050091">
    <property type="entry name" value="PKS_NRPS_Biosynth_Enz"/>
</dbReference>
<dbReference type="GO" id="GO:0006633">
    <property type="term" value="P:fatty acid biosynthetic process"/>
    <property type="evidence" value="ECO:0007669"/>
    <property type="project" value="TreeGrafter"/>
</dbReference>
<dbReference type="InterPro" id="IPR020843">
    <property type="entry name" value="ER"/>
</dbReference>
<evidence type="ECO:0000256" key="7">
    <source>
        <dbReference type="ARBA" id="ARBA00023268"/>
    </source>
</evidence>
<dbReference type="eggNOG" id="KOG1202">
    <property type="taxonomic scope" value="Eukaryota"/>
</dbReference>
<evidence type="ECO:0000256" key="1">
    <source>
        <dbReference type="ARBA" id="ARBA00005179"/>
    </source>
</evidence>
<dbReference type="GO" id="GO:0030639">
    <property type="term" value="P:polyketide biosynthetic process"/>
    <property type="evidence" value="ECO:0007669"/>
    <property type="project" value="UniProtKB-ARBA"/>
</dbReference>
<evidence type="ECO:0000256" key="3">
    <source>
        <dbReference type="ARBA" id="ARBA00022553"/>
    </source>
</evidence>
<dbReference type="FunFam" id="3.40.366.10:FF:000002">
    <property type="entry name" value="Probable polyketide synthase 2"/>
    <property type="match status" value="1"/>
</dbReference>
<dbReference type="GO" id="GO:1901336">
    <property type="term" value="P:lactone biosynthetic process"/>
    <property type="evidence" value="ECO:0007669"/>
    <property type="project" value="UniProtKB-ARBA"/>
</dbReference>
<keyword evidence="4" id="KW-0808">Transferase</keyword>
<dbReference type="InterPro" id="IPR006162">
    <property type="entry name" value="Ppantetheine_attach_site"/>
</dbReference>
<proteinExistence type="predicted"/>
<dbReference type="SUPFAM" id="SSF51735">
    <property type="entry name" value="NAD(P)-binding Rossmann-fold domains"/>
    <property type="match status" value="3"/>
</dbReference>
<dbReference type="Pfam" id="PF02801">
    <property type="entry name" value="Ketoacyl-synt_C"/>
    <property type="match status" value="1"/>
</dbReference>
<dbReference type="SUPFAM" id="SSF53335">
    <property type="entry name" value="S-adenosyl-L-methionine-dependent methyltransferases"/>
    <property type="match status" value="1"/>
</dbReference>
<dbReference type="InterPro" id="IPR016039">
    <property type="entry name" value="Thiolase-like"/>
</dbReference>
<comment type="caution">
    <text evidence="14">The sequence shown here is derived from an EMBL/GenBank/DDBJ whole genome shotgun (WGS) entry which is preliminary data.</text>
</comment>
<feature type="active site" description="Proton acceptor; for dehydratase activity" evidence="9">
    <location>
        <position position="1032"/>
    </location>
</feature>
<evidence type="ECO:0000313" key="15">
    <source>
        <dbReference type="Proteomes" id="UP000030151"/>
    </source>
</evidence>
<dbReference type="SMART" id="SM00822">
    <property type="entry name" value="PKS_KR"/>
    <property type="match status" value="1"/>
</dbReference>
<keyword evidence="5" id="KW-0521">NADP</keyword>
<keyword evidence="8" id="KW-0012">Acyltransferase</keyword>
<dbReference type="SUPFAM" id="SSF53901">
    <property type="entry name" value="Thiolase-like"/>
    <property type="match status" value="1"/>
</dbReference>
<dbReference type="Gene3D" id="1.10.1200.10">
    <property type="entry name" value="ACP-like"/>
    <property type="match status" value="1"/>
</dbReference>
<dbReference type="Pfam" id="PF23297">
    <property type="entry name" value="ACP_SdgA_C"/>
    <property type="match status" value="1"/>
</dbReference>
<dbReference type="EMBL" id="JELW01000028">
    <property type="protein sequence ID" value="EXU98208.1"/>
    <property type="molecule type" value="Genomic_DNA"/>
</dbReference>
<dbReference type="Pfam" id="PF08242">
    <property type="entry name" value="Methyltransf_12"/>
    <property type="match status" value="1"/>
</dbReference>
<dbReference type="Gene3D" id="3.10.129.110">
    <property type="entry name" value="Polyketide synthase dehydratase"/>
    <property type="match status" value="1"/>
</dbReference>
<dbReference type="InterPro" id="IPR011032">
    <property type="entry name" value="GroES-like_sf"/>
</dbReference>
<dbReference type="GO" id="GO:0031177">
    <property type="term" value="F:phosphopantetheine binding"/>
    <property type="evidence" value="ECO:0007669"/>
    <property type="project" value="InterPro"/>
</dbReference>
<dbReference type="PROSITE" id="PS52019">
    <property type="entry name" value="PKS_MFAS_DH"/>
    <property type="match status" value="1"/>
</dbReference>
<keyword evidence="2" id="KW-0596">Phosphopantetheine</keyword>
<dbReference type="InterPro" id="IPR036291">
    <property type="entry name" value="NAD(P)-bd_dom_sf"/>
</dbReference>
<dbReference type="InterPro" id="IPR013968">
    <property type="entry name" value="PKS_KR"/>
</dbReference>
<gene>
    <name evidence="14" type="ORF">X797_008598</name>
</gene>
<dbReference type="SMART" id="SM00825">
    <property type="entry name" value="PKS_KS"/>
    <property type="match status" value="1"/>
</dbReference>
<dbReference type="Gene3D" id="3.90.180.10">
    <property type="entry name" value="Medium-chain alcohol dehydrogenases, catalytic domain"/>
    <property type="match status" value="1"/>
</dbReference>
<dbReference type="FunFam" id="3.40.50.720:FF:000209">
    <property type="entry name" value="Polyketide synthase Pks12"/>
    <property type="match status" value="1"/>
</dbReference>
<feature type="region of interest" description="C-terminal hotdog fold" evidence="9">
    <location>
        <begin position="1162"/>
        <end position="1317"/>
    </location>
</feature>
<dbReference type="InterPro" id="IPR032821">
    <property type="entry name" value="PKS_assoc"/>
</dbReference>
<keyword evidence="3" id="KW-0597">Phosphoprotein</keyword>
<evidence type="ECO:0000256" key="6">
    <source>
        <dbReference type="ARBA" id="ARBA00023002"/>
    </source>
</evidence>
<evidence type="ECO:0000256" key="4">
    <source>
        <dbReference type="ARBA" id="ARBA00022679"/>
    </source>
</evidence>
<evidence type="ECO:0000313" key="14">
    <source>
        <dbReference type="EMBL" id="EXU98208.1"/>
    </source>
</evidence>
<dbReference type="InterPro" id="IPR014031">
    <property type="entry name" value="Ketoacyl_synth_C"/>
</dbReference>
<dbReference type="SUPFAM" id="SSF50129">
    <property type="entry name" value="GroES-like"/>
    <property type="match status" value="1"/>
</dbReference>
<dbReference type="Pfam" id="PF21089">
    <property type="entry name" value="PKS_DH_N"/>
    <property type="match status" value="1"/>
</dbReference>
<comment type="pathway">
    <text evidence="1">Secondary metabolite biosynthesis.</text>
</comment>
<protein>
    <submittedName>
        <fullName evidence="14">Polyketide synthase</fullName>
    </submittedName>
</protein>
<feature type="region of interest" description="N-terminal hotdog fold" evidence="9">
    <location>
        <begin position="1000"/>
        <end position="1138"/>
    </location>
</feature>
<evidence type="ECO:0000256" key="5">
    <source>
        <dbReference type="ARBA" id="ARBA00022857"/>
    </source>
</evidence>
<dbReference type="Pfam" id="PF00109">
    <property type="entry name" value="ketoacyl-synt"/>
    <property type="match status" value="1"/>
</dbReference>
<accession>A0A014N046</accession>
<dbReference type="InterPro" id="IPR016035">
    <property type="entry name" value="Acyl_Trfase/lysoPLipase"/>
</dbReference>
<evidence type="ECO:0000256" key="10">
    <source>
        <dbReference type="SAM" id="MobiDB-lite"/>
    </source>
</evidence>
<dbReference type="PROSITE" id="PS52004">
    <property type="entry name" value="KS3_2"/>
    <property type="match status" value="1"/>
</dbReference>
<organism evidence="14 15">
    <name type="scientific">Metarhizium robertsii</name>
    <dbReference type="NCBI Taxonomy" id="568076"/>
    <lineage>
        <taxon>Eukaryota</taxon>
        <taxon>Fungi</taxon>
        <taxon>Dikarya</taxon>
        <taxon>Ascomycota</taxon>
        <taxon>Pezizomycotina</taxon>
        <taxon>Sordariomycetes</taxon>
        <taxon>Hypocreomycetidae</taxon>
        <taxon>Hypocreales</taxon>
        <taxon>Clavicipitaceae</taxon>
        <taxon>Metarhizium</taxon>
    </lineage>
</organism>
<dbReference type="Pfam" id="PF08659">
    <property type="entry name" value="KR"/>
    <property type="match status" value="1"/>
</dbReference>
<keyword evidence="6" id="KW-0560">Oxidoreductase</keyword>
<dbReference type="Proteomes" id="UP000030151">
    <property type="component" value="Unassembled WGS sequence"/>
</dbReference>
<dbReference type="GO" id="GO:0016491">
    <property type="term" value="F:oxidoreductase activity"/>
    <property type="evidence" value="ECO:0007669"/>
    <property type="project" value="UniProtKB-KW"/>
</dbReference>
<feature type="active site" description="Proton donor; for dehydratase activity" evidence="9">
    <location>
        <position position="1227"/>
    </location>
</feature>
<dbReference type="Pfam" id="PF08240">
    <property type="entry name" value="ADH_N"/>
    <property type="match status" value="1"/>
</dbReference>
<feature type="compositionally biased region" description="Basic residues" evidence="10">
    <location>
        <begin position="502"/>
        <end position="514"/>
    </location>
</feature>
<evidence type="ECO:0000259" key="12">
    <source>
        <dbReference type="PROSITE" id="PS52004"/>
    </source>
</evidence>
<dbReference type="InterPro" id="IPR016036">
    <property type="entry name" value="Malonyl_transacylase_ACP-bd"/>
</dbReference>
<dbReference type="InterPro" id="IPR029063">
    <property type="entry name" value="SAM-dependent_MTases_sf"/>
</dbReference>
<evidence type="ECO:0000256" key="8">
    <source>
        <dbReference type="ARBA" id="ARBA00023315"/>
    </source>
</evidence>
<dbReference type="InterPro" id="IPR049900">
    <property type="entry name" value="PKS_mFAS_DH"/>
</dbReference>
<dbReference type="SUPFAM" id="SSF52151">
    <property type="entry name" value="FabD/lysophospholipase-like"/>
    <property type="match status" value="1"/>
</dbReference>
<dbReference type="HOGENOM" id="CLU_000022_31_0_1"/>
<dbReference type="InterPro" id="IPR014043">
    <property type="entry name" value="Acyl_transferase_dom"/>
</dbReference>
<dbReference type="Pfam" id="PF14765">
    <property type="entry name" value="PS-DH"/>
    <property type="match status" value="1"/>
</dbReference>
<dbReference type="InterPro" id="IPR049552">
    <property type="entry name" value="PKS_DH_N"/>
</dbReference>
<dbReference type="CDD" id="cd00833">
    <property type="entry name" value="PKS"/>
    <property type="match status" value="1"/>
</dbReference>
<dbReference type="InterPro" id="IPR014030">
    <property type="entry name" value="Ketoacyl_synth_N"/>
</dbReference>
<feature type="domain" description="PKS/mFAS DH" evidence="13">
    <location>
        <begin position="1000"/>
        <end position="1317"/>
    </location>
</feature>
<keyword evidence="7" id="KW-0511">Multifunctional enzyme</keyword>
<evidence type="ECO:0000256" key="9">
    <source>
        <dbReference type="PROSITE-ProRule" id="PRU01363"/>
    </source>
</evidence>
<dbReference type="InterPro" id="IPR036736">
    <property type="entry name" value="ACP-like_sf"/>
</dbReference>
<feature type="domain" description="Ketosynthase family 3 (KS3)" evidence="12">
    <location>
        <begin position="17"/>
        <end position="442"/>
    </location>
</feature>
<dbReference type="InterPro" id="IPR013217">
    <property type="entry name" value="Methyltransf_12"/>
</dbReference>
<dbReference type="InterPro" id="IPR009081">
    <property type="entry name" value="PP-bd_ACP"/>
</dbReference>
<dbReference type="OrthoDB" id="329835at2759"/>
<dbReference type="SMART" id="SM00829">
    <property type="entry name" value="PKS_ER"/>
    <property type="match status" value="1"/>
</dbReference>
<dbReference type="PANTHER" id="PTHR43775">
    <property type="entry name" value="FATTY ACID SYNTHASE"/>
    <property type="match status" value="1"/>
</dbReference>
<dbReference type="Gene3D" id="3.40.50.150">
    <property type="entry name" value="Vaccinia Virus protein VP39"/>
    <property type="match status" value="1"/>
</dbReference>
<dbReference type="InterPro" id="IPR056501">
    <property type="entry name" value="NAD-bd_HRPKS_sdrA"/>
</dbReference>
<dbReference type="PROSITE" id="PS50075">
    <property type="entry name" value="CARRIER"/>
    <property type="match status" value="1"/>
</dbReference>
<dbReference type="SMART" id="SM00826">
    <property type="entry name" value="PKS_DH"/>
    <property type="match status" value="1"/>
</dbReference>
<dbReference type="Pfam" id="PF16197">
    <property type="entry name" value="KAsynt_C_assoc"/>
    <property type="match status" value="1"/>
</dbReference>
<dbReference type="Gene3D" id="3.40.47.10">
    <property type="match status" value="1"/>
</dbReference>
<dbReference type="InterPro" id="IPR049551">
    <property type="entry name" value="PKS_DH_C"/>
</dbReference>
<dbReference type="InterPro" id="IPR042104">
    <property type="entry name" value="PKS_dehydratase_sf"/>
</dbReference>
<dbReference type="PROSITE" id="PS00012">
    <property type="entry name" value="PHOSPHOPANTETHEINE"/>
    <property type="match status" value="1"/>
</dbReference>
<dbReference type="Pfam" id="PF00698">
    <property type="entry name" value="Acyl_transf_1"/>
    <property type="match status" value="1"/>
</dbReference>
<dbReference type="SMART" id="SM00823">
    <property type="entry name" value="PKS_PP"/>
    <property type="match status" value="1"/>
</dbReference>
<dbReference type="CDD" id="cd05195">
    <property type="entry name" value="enoyl_red"/>
    <property type="match status" value="1"/>
</dbReference>